<sequence length="267" mass="29936">MKKLIYKIALLFMAVALVSCEKGLMTFDNENTDVYFYGAGGTSSVNFDESYVSFQFVTKPDTILNVVVSITGAAADHDREYKLAVGQLSNEELLYDDDNNPATPPTSMVAAIQGTHFELPEKFVIKKGAFRDTVKLKLLRSPDLLNKRLALAIELQPNENFGNSFKSRIIGGKPINTIRTKIFFDDKDAKPKYWLDAAFSTYSREKLFFLCNMFNLSPRYFDSPNDISELNGYGKFAQRHLNELAAAGTPVYEKNGTTRMVMGPNAQ</sequence>
<organism evidence="2 3">
    <name type="scientific">Solitalea koreensis</name>
    <dbReference type="NCBI Taxonomy" id="543615"/>
    <lineage>
        <taxon>Bacteria</taxon>
        <taxon>Pseudomonadati</taxon>
        <taxon>Bacteroidota</taxon>
        <taxon>Sphingobacteriia</taxon>
        <taxon>Sphingobacteriales</taxon>
        <taxon>Sphingobacteriaceae</taxon>
        <taxon>Solitalea</taxon>
    </lineage>
</organism>
<evidence type="ECO:0000256" key="1">
    <source>
        <dbReference type="SAM" id="SignalP"/>
    </source>
</evidence>
<feature type="chain" id="PRO_5022071901" description="DUF4843 domain-containing protein" evidence="1">
    <location>
        <begin position="22"/>
        <end position="267"/>
    </location>
</feature>
<dbReference type="InterPro" id="IPR032299">
    <property type="entry name" value="DUF4843"/>
</dbReference>
<evidence type="ECO:0000313" key="2">
    <source>
        <dbReference type="EMBL" id="SMO38836.1"/>
    </source>
</evidence>
<dbReference type="AlphaFoldDB" id="A0A521AVH5"/>
<name>A0A521AVH5_9SPHI</name>
<gene>
    <name evidence="2" type="ORF">SAMN06265350_101460</name>
</gene>
<feature type="signal peptide" evidence="1">
    <location>
        <begin position="1"/>
        <end position="21"/>
    </location>
</feature>
<accession>A0A521AVH5</accession>
<protein>
    <recommendedName>
        <fullName evidence="4">DUF4843 domain-containing protein</fullName>
    </recommendedName>
</protein>
<proteinExistence type="predicted"/>
<keyword evidence="1" id="KW-0732">Signal</keyword>
<dbReference type="OrthoDB" id="1096291at2"/>
<keyword evidence="3" id="KW-1185">Reference proteome</keyword>
<dbReference type="EMBL" id="FXSZ01000001">
    <property type="protein sequence ID" value="SMO38836.1"/>
    <property type="molecule type" value="Genomic_DNA"/>
</dbReference>
<evidence type="ECO:0008006" key="4">
    <source>
        <dbReference type="Google" id="ProtNLM"/>
    </source>
</evidence>
<dbReference type="Proteomes" id="UP000315971">
    <property type="component" value="Unassembled WGS sequence"/>
</dbReference>
<evidence type="ECO:0000313" key="3">
    <source>
        <dbReference type="Proteomes" id="UP000315971"/>
    </source>
</evidence>
<reference evidence="2 3" key="1">
    <citation type="submission" date="2017-05" db="EMBL/GenBank/DDBJ databases">
        <authorList>
            <person name="Varghese N."/>
            <person name="Submissions S."/>
        </authorList>
    </citation>
    <scope>NUCLEOTIDE SEQUENCE [LARGE SCALE GENOMIC DNA]</scope>
    <source>
        <strain evidence="2 3">DSM 21342</strain>
    </source>
</reference>
<dbReference type="RefSeq" id="WP_142601093.1">
    <property type="nucleotide sequence ID" value="NZ_FXSZ01000001.1"/>
</dbReference>
<dbReference type="Pfam" id="PF16132">
    <property type="entry name" value="DUF4843"/>
    <property type="match status" value="1"/>
</dbReference>
<dbReference type="PROSITE" id="PS51257">
    <property type="entry name" value="PROKAR_LIPOPROTEIN"/>
    <property type="match status" value="1"/>
</dbReference>